<name>A0ABR2FC71_9ROSI</name>
<dbReference type="EMBL" id="JBBPBM010000007">
    <property type="protein sequence ID" value="KAK8575941.1"/>
    <property type="molecule type" value="Genomic_DNA"/>
</dbReference>
<dbReference type="PROSITE" id="PS51229">
    <property type="entry name" value="DCUN1"/>
    <property type="match status" value="1"/>
</dbReference>
<sequence length="352" mass="41058">MRVSLNADVISFCTVRVERKFLQFWTVEYGNAFQTWEGQVIRKSGKDEDSQRVKYLRDGSSQLLKMVESRMHARKSVFDEFHRVMLQLDMTVDLFEFMCFYNFVFFMCREDGQKNITVSRVIVAWRLILVCMSQLLNKWCNSVEENQHHKISEDTWQQVLIFSRCVHKNLQGFDHEGAWPVLIHDFVKHMYKSLGSNKDSNILCCCVDMESQLCAYENTLHGLEVYLGMKRESHECHDDDMKSALQFLNFPNLNCSLNSKRSKLIAQRSVNNLSKGFACMTMIDGALQAAREKYKQHKIKCAATMPSYPEIPCSCFEYVQEVDGNHVSCKSQRRRISCVKEPKKLHVIHLVV</sequence>
<comment type="caution">
    <text evidence="3">The sequence shown here is derived from an EMBL/GenBank/DDBJ whole genome shotgun (WGS) entry which is preliminary data.</text>
</comment>
<evidence type="ECO:0000259" key="2">
    <source>
        <dbReference type="PROSITE" id="PS51229"/>
    </source>
</evidence>
<dbReference type="Pfam" id="PF03556">
    <property type="entry name" value="Cullin_binding"/>
    <property type="match status" value="1"/>
</dbReference>
<dbReference type="Gene3D" id="1.10.238.200">
    <property type="entry name" value="Cullin, PONY binding domain"/>
    <property type="match status" value="1"/>
</dbReference>
<dbReference type="Proteomes" id="UP001472677">
    <property type="component" value="Unassembled WGS sequence"/>
</dbReference>
<organism evidence="3 4">
    <name type="scientific">Hibiscus sabdariffa</name>
    <name type="common">roselle</name>
    <dbReference type="NCBI Taxonomy" id="183260"/>
    <lineage>
        <taxon>Eukaryota</taxon>
        <taxon>Viridiplantae</taxon>
        <taxon>Streptophyta</taxon>
        <taxon>Embryophyta</taxon>
        <taxon>Tracheophyta</taxon>
        <taxon>Spermatophyta</taxon>
        <taxon>Magnoliopsida</taxon>
        <taxon>eudicotyledons</taxon>
        <taxon>Gunneridae</taxon>
        <taxon>Pentapetalae</taxon>
        <taxon>rosids</taxon>
        <taxon>malvids</taxon>
        <taxon>Malvales</taxon>
        <taxon>Malvaceae</taxon>
        <taxon>Malvoideae</taxon>
        <taxon>Hibiscus</taxon>
    </lineage>
</organism>
<evidence type="ECO:0000313" key="4">
    <source>
        <dbReference type="Proteomes" id="UP001472677"/>
    </source>
</evidence>
<proteinExistence type="predicted"/>
<reference evidence="3 4" key="1">
    <citation type="journal article" date="2024" name="G3 (Bethesda)">
        <title>Genome assembly of Hibiscus sabdariffa L. provides insights into metabolisms of medicinal natural products.</title>
        <authorList>
            <person name="Kim T."/>
        </authorList>
    </citation>
    <scope>NUCLEOTIDE SEQUENCE [LARGE SCALE GENOMIC DNA]</scope>
    <source>
        <strain evidence="3">TK-2024</strain>
        <tissue evidence="3">Old leaves</tissue>
    </source>
</reference>
<protein>
    <recommendedName>
        <fullName evidence="1">Defective in cullin neddylation protein</fullName>
    </recommendedName>
</protein>
<accession>A0ABR2FC71</accession>
<dbReference type="InterPro" id="IPR042460">
    <property type="entry name" value="DCN1-like_PONY"/>
</dbReference>
<keyword evidence="4" id="KW-1185">Reference proteome</keyword>
<gene>
    <name evidence="3" type="ORF">V6N12_063589</name>
</gene>
<feature type="domain" description="DCUN1" evidence="2">
    <location>
        <begin position="1"/>
        <end position="191"/>
    </location>
</feature>
<dbReference type="InterPro" id="IPR005176">
    <property type="entry name" value="PONY_dom"/>
</dbReference>
<evidence type="ECO:0000256" key="1">
    <source>
        <dbReference type="RuleBase" id="RU410713"/>
    </source>
</evidence>
<comment type="function">
    <text evidence="1">Neddylation of cullins play an essential role in the regulation of SCF-type complexes activity.</text>
</comment>
<dbReference type="PANTHER" id="PTHR12281">
    <property type="entry name" value="RP42 RELATED"/>
    <property type="match status" value="1"/>
</dbReference>
<dbReference type="InterPro" id="IPR014764">
    <property type="entry name" value="DCN-prot"/>
</dbReference>
<evidence type="ECO:0000313" key="3">
    <source>
        <dbReference type="EMBL" id="KAK8575941.1"/>
    </source>
</evidence>
<dbReference type="PANTHER" id="PTHR12281:SF31">
    <property type="entry name" value="DCN1-LIKE PROTEIN 3"/>
    <property type="match status" value="1"/>
</dbReference>